<sequence>MPDAGWTSGPSSLIYQNKKSGSRCFCTHCLKKSASELKTRKKALGKKNRENGNKKRIHTFGPKNAKTSAEDGREPIQIIQ</sequence>
<accession>A0A0E3P8N6</accession>
<name>A0A0E3P8N6_9EURY</name>
<dbReference type="EMBL" id="CP009506">
    <property type="protein sequence ID" value="AKB30377.1"/>
    <property type="molecule type" value="Genomic_DNA"/>
</dbReference>
<dbReference type="PATRIC" id="fig|1434120.4.peg.4747"/>
<dbReference type="AlphaFoldDB" id="A0A0E3P8N6"/>
<gene>
    <name evidence="2" type="ORF">MSSIT_3658</name>
</gene>
<evidence type="ECO:0000313" key="2">
    <source>
        <dbReference type="EMBL" id="AKB30377.1"/>
    </source>
</evidence>
<dbReference type="HOGENOM" id="CLU_2581488_0_0_2"/>
<proteinExistence type="predicted"/>
<evidence type="ECO:0000256" key="1">
    <source>
        <dbReference type="SAM" id="MobiDB-lite"/>
    </source>
</evidence>
<evidence type="ECO:0000313" key="3">
    <source>
        <dbReference type="Proteomes" id="UP000033111"/>
    </source>
</evidence>
<feature type="region of interest" description="Disordered" evidence="1">
    <location>
        <begin position="42"/>
        <end position="80"/>
    </location>
</feature>
<keyword evidence="3" id="KW-1185">Reference proteome</keyword>
<dbReference type="Proteomes" id="UP000033111">
    <property type="component" value="Chromosome"/>
</dbReference>
<dbReference type="KEGG" id="msw:MSSIT_3658"/>
<organism evidence="2 3">
    <name type="scientific">Methanosarcina siciliae T4/M</name>
    <dbReference type="NCBI Taxonomy" id="1434120"/>
    <lineage>
        <taxon>Archaea</taxon>
        <taxon>Methanobacteriati</taxon>
        <taxon>Methanobacteriota</taxon>
        <taxon>Stenosarchaea group</taxon>
        <taxon>Methanomicrobia</taxon>
        <taxon>Methanosarcinales</taxon>
        <taxon>Methanosarcinaceae</taxon>
        <taxon>Methanosarcina</taxon>
    </lineage>
</organism>
<protein>
    <submittedName>
        <fullName evidence="2">Uncharacterized protein</fullName>
    </submittedName>
</protein>
<reference evidence="2 3" key="1">
    <citation type="submission" date="2014-07" db="EMBL/GenBank/DDBJ databases">
        <title>Methanogenic archaea and the global carbon cycle.</title>
        <authorList>
            <person name="Henriksen J.R."/>
            <person name="Luke J."/>
            <person name="Reinhart S."/>
            <person name="Benedict M.N."/>
            <person name="Youngblut N.D."/>
            <person name="Metcalf M.E."/>
            <person name="Whitaker R.J."/>
            <person name="Metcalf W.W."/>
        </authorList>
    </citation>
    <scope>NUCLEOTIDE SEQUENCE [LARGE SCALE GENOMIC DNA]</scope>
    <source>
        <strain evidence="2 3">T4/M</strain>
    </source>
</reference>